<dbReference type="EMBL" id="VZZK01000006">
    <property type="protein sequence ID" value="KAB1080064.1"/>
    <property type="molecule type" value="Genomic_DNA"/>
</dbReference>
<accession>A0A6L3T4Y5</accession>
<sequence length="263" mass="28424">MAEPSEKRLVTENGVAARVARVVEAPIEGLGYQLVRVKVSSANGCTVQIMAERPDGTMTVEDCEVVSRAISPILDLDDPVGTAYYLEVSSPGIDRPLVRVSDFARWAGHEAKLELAVPLDGRKRFRGLIGTPSPDGATVPVDLPDVKEGLPSRIAVPLRDLAEAHLVLTDELVRESLRRGSAPPQDGEDEEDRDADAIADDAPRPAAPPARPKKASRPGKAKQTKPPKDKAVKDRPAKDRPVKDKDKPVVTKSVRLKETGKLH</sequence>
<reference evidence="7 8" key="1">
    <citation type="submission" date="2019-09" db="EMBL/GenBank/DDBJ databases">
        <title>YIM 48816 draft genome.</title>
        <authorList>
            <person name="Jiang L."/>
        </authorList>
    </citation>
    <scope>NUCLEOTIDE SEQUENCE [LARGE SCALE GENOMIC DNA]</scope>
    <source>
        <strain evidence="7 8">YIM 48816</strain>
    </source>
</reference>
<dbReference type="GO" id="GO:0006412">
    <property type="term" value="P:translation"/>
    <property type="evidence" value="ECO:0007669"/>
    <property type="project" value="TreeGrafter"/>
</dbReference>
<evidence type="ECO:0000256" key="4">
    <source>
        <dbReference type="SAM" id="MobiDB-lite"/>
    </source>
</evidence>
<keyword evidence="1 3" id="KW-0963">Cytoplasm</keyword>
<evidence type="ECO:0000313" key="8">
    <source>
        <dbReference type="Proteomes" id="UP000474159"/>
    </source>
</evidence>
<dbReference type="RefSeq" id="WP_150999028.1">
    <property type="nucleotide sequence ID" value="NZ_BPQY01000078.1"/>
</dbReference>
<dbReference type="InterPro" id="IPR028989">
    <property type="entry name" value="RimP_N"/>
</dbReference>
<dbReference type="GO" id="GO:0000028">
    <property type="term" value="P:ribosomal small subunit assembly"/>
    <property type="evidence" value="ECO:0007669"/>
    <property type="project" value="TreeGrafter"/>
</dbReference>
<evidence type="ECO:0000313" key="7">
    <source>
        <dbReference type="EMBL" id="KAB1080064.1"/>
    </source>
</evidence>
<evidence type="ECO:0000256" key="2">
    <source>
        <dbReference type="ARBA" id="ARBA00022517"/>
    </source>
</evidence>
<evidence type="ECO:0000256" key="1">
    <source>
        <dbReference type="ARBA" id="ARBA00022490"/>
    </source>
</evidence>
<dbReference type="AlphaFoldDB" id="A0A6L3T4Y5"/>
<dbReference type="SUPFAM" id="SSF74942">
    <property type="entry name" value="YhbC-like, C-terminal domain"/>
    <property type="match status" value="1"/>
</dbReference>
<comment type="subcellular location">
    <subcellularLocation>
        <location evidence="3">Cytoplasm</location>
    </subcellularLocation>
</comment>
<dbReference type="InterPro" id="IPR036847">
    <property type="entry name" value="RimP_C_sf"/>
</dbReference>
<dbReference type="SUPFAM" id="SSF75420">
    <property type="entry name" value="YhbC-like, N-terminal domain"/>
    <property type="match status" value="1"/>
</dbReference>
<keyword evidence="8" id="KW-1185">Reference proteome</keyword>
<dbReference type="NCBIfam" id="NF000932">
    <property type="entry name" value="PRK00092.2-5"/>
    <property type="match status" value="1"/>
</dbReference>
<dbReference type="InterPro" id="IPR035956">
    <property type="entry name" value="RimP_N_sf"/>
</dbReference>
<dbReference type="InterPro" id="IPR003728">
    <property type="entry name" value="Ribosome_maturation_RimP"/>
</dbReference>
<gene>
    <name evidence="3 7" type="primary">rimP</name>
    <name evidence="7" type="ORF">F6X53_07460</name>
</gene>
<dbReference type="Pfam" id="PF17384">
    <property type="entry name" value="DUF150_C"/>
    <property type="match status" value="1"/>
</dbReference>
<feature type="region of interest" description="Disordered" evidence="4">
    <location>
        <begin position="176"/>
        <end position="263"/>
    </location>
</feature>
<dbReference type="PANTHER" id="PTHR33867">
    <property type="entry name" value="RIBOSOME MATURATION FACTOR RIMP"/>
    <property type="match status" value="1"/>
</dbReference>
<dbReference type="Pfam" id="PF02576">
    <property type="entry name" value="RimP_N"/>
    <property type="match status" value="1"/>
</dbReference>
<evidence type="ECO:0000259" key="6">
    <source>
        <dbReference type="Pfam" id="PF17384"/>
    </source>
</evidence>
<feature type="compositionally biased region" description="Basic residues" evidence="4">
    <location>
        <begin position="211"/>
        <end position="225"/>
    </location>
</feature>
<dbReference type="Proteomes" id="UP000474159">
    <property type="component" value="Unassembled WGS sequence"/>
</dbReference>
<dbReference type="PANTHER" id="PTHR33867:SF1">
    <property type="entry name" value="RIBOSOME MATURATION FACTOR RIMP"/>
    <property type="match status" value="1"/>
</dbReference>
<evidence type="ECO:0000259" key="5">
    <source>
        <dbReference type="Pfam" id="PF02576"/>
    </source>
</evidence>
<dbReference type="InterPro" id="IPR028998">
    <property type="entry name" value="RimP_C"/>
</dbReference>
<dbReference type="Gene3D" id="3.30.300.70">
    <property type="entry name" value="RimP-like superfamily, N-terminal"/>
    <property type="match status" value="1"/>
</dbReference>
<proteinExistence type="inferred from homology"/>
<dbReference type="OrthoDB" id="9805006at2"/>
<feature type="compositionally biased region" description="Basic and acidic residues" evidence="4">
    <location>
        <begin position="226"/>
        <end position="263"/>
    </location>
</feature>
<comment type="caution">
    <text evidence="7">The sequence shown here is derived from an EMBL/GenBank/DDBJ whole genome shotgun (WGS) entry which is preliminary data.</text>
</comment>
<dbReference type="CDD" id="cd01734">
    <property type="entry name" value="YlxS_C"/>
    <property type="match status" value="1"/>
</dbReference>
<feature type="domain" description="Ribosome maturation factor RimP N-terminal" evidence="5">
    <location>
        <begin position="23"/>
        <end position="94"/>
    </location>
</feature>
<feature type="domain" description="Ribosome maturation factor RimP C-terminal" evidence="6">
    <location>
        <begin position="97"/>
        <end position="169"/>
    </location>
</feature>
<evidence type="ECO:0000256" key="3">
    <source>
        <dbReference type="HAMAP-Rule" id="MF_01077"/>
    </source>
</evidence>
<comment type="function">
    <text evidence="3">Required for maturation of 30S ribosomal subunits.</text>
</comment>
<protein>
    <recommendedName>
        <fullName evidence="3">Ribosome maturation factor RimP</fullName>
    </recommendedName>
</protein>
<keyword evidence="2 3" id="KW-0690">Ribosome biogenesis</keyword>
<organism evidence="7 8">
    <name type="scientific">Methylobacterium soli</name>
    <dbReference type="NCBI Taxonomy" id="553447"/>
    <lineage>
        <taxon>Bacteria</taxon>
        <taxon>Pseudomonadati</taxon>
        <taxon>Pseudomonadota</taxon>
        <taxon>Alphaproteobacteria</taxon>
        <taxon>Hyphomicrobiales</taxon>
        <taxon>Methylobacteriaceae</taxon>
        <taxon>Methylobacterium</taxon>
    </lineage>
</organism>
<name>A0A6L3T4Y5_9HYPH</name>
<feature type="compositionally biased region" description="Acidic residues" evidence="4">
    <location>
        <begin position="186"/>
        <end position="199"/>
    </location>
</feature>
<dbReference type="GO" id="GO:0005829">
    <property type="term" value="C:cytosol"/>
    <property type="evidence" value="ECO:0007669"/>
    <property type="project" value="TreeGrafter"/>
</dbReference>
<comment type="similarity">
    <text evidence="3">Belongs to the RimP family.</text>
</comment>
<dbReference type="HAMAP" id="MF_01077">
    <property type="entry name" value="RimP"/>
    <property type="match status" value="1"/>
</dbReference>